<keyword evidence="3" id="KW-0012">Acyltransferase</keyword>
<evidence type="ECO:0000313" key="4">
    <source>
        <dbReference type="Proteomes" id="UP000632273"/>
    </source>
</evidence>
<dbReference type="InterPro" id="IPR050879">
    <property type="entry name" value="Acyltransferase_3"/>
</dbReference>
<name>A0ABQ1UJ45_9BACT</name>
<comment type="caution">
    <text evidence="3">The sequence shown here is derived from an EMBL/GenBank/DDBJ whole genome shotgun (WGS) entry which is preliminary data.</text>
</comment>
<sequence>MAPSTLRSAPPQPRALSTTYLPALTGVRALAAYLVFLHHFNPFQAEGSTELLNRIVLEFHIGVPIFFVLSGFLITLRYYGTEQWNRRWWGTYLRNRVARIYPMYFLLTTAFFLLRFYDEGHFAFRTWLFNVLFLRGFFDEMKYSGIAQGWTLTVEECFYLFAPLAFMLLRRRIKLWLQPFLLLGLGCLLVLTLGSLQHHGLFGDFKFMLLFTFFGRCFEFYAGMQLAIWYRQGRLRRYAFPGLLTSLGLLMIAAALSAMVWTKGDYSYGQEHPFGVALNNVALPGGIITFFAGLLIERTWLQRLLASKPLQLLGKSSYVFYLIHMGFIHDWLATHWTENSGKLFVILNILAIVLYYTVEQPLNRLLRRSPASAN</sequence>
<dbReference type="InterPro" id="IPR002656">
    <property type="entry name" value="Acyl_transf_3_dom"/>
</dbReference>
<feature type="transmembrane region" description="Helical" evidence="1">
    <location>
        <begin position="208"/>
        <end position="230"/>
    </location>
</feature>
<dbReference type="RefSeq" id="WP_188815104.1">
    <property type="nucleotide sequence ID" value="NZ_BMHT01000006.1"/>
</dbReference>
<feature type="transmembrane region" description="Helical" evidence="1">
    <location>
        <begin position="242"/>
        <end position="262"/>
    </location>
</feature>
<dbReference type="PANTHER" id="PTHR23028">
    <property type="entry name" value="ACETYLTRANSFERASE"/>
    <property type="match status" value="1"/>
</dbReference>
<gene>
    <name evidence="3" type="ORF">GCM10011383_32630</name>
</gene>
<feature type="transmembrane region" description="Helical" evidence="1">
    <location>
        <begin position="274"/>
        <end position="296"/>
    </location>
</feature>
<dbReference type="Pfam" id="PF01757">
    <property type="entry name" value="Acyl_transf_3"/>
    <property type="match status" value="1"/>
</dbReference>
<evidence type="ECO:0000259" key="2">
    <source>
        <dbReference type="Pfam" id="PF01757"/>
    </source>
</evidence>
<evidence type="ECO:0000313" key="3">
    <source>
        <dbReference type="EMBL" id="GGF18596.1"/>
    </source>
</evidence>
<evidence type="ECO:0000256" key="1">
    <source>
        <dbReference type="SAM" id="Phobius"/>
    </source>
</evidence>
<feature type="transmembrane region" description="Helical" evidence="1">
    <location>
        <begin position="176"/>
        <end position="196"/>
    </location>
</feature>
<keyword evidence="1" id="KW-0812">Transmembrane</keyword>
<feature type="transmembrane region" description="Helical" evidence="1">
    <location>
        <begin position="317"/>
        <end position="334"/>
    </location>
</feature>
<keyword evidence="1" id="KW-1133">Transmembrane helix</keyword>
<dbReference type="EMBL" id="BMHT01000006">
    <property type="protein sequence ID" value="GGF18596.1"/>
    <property type="molecule type" value="Genomic_DNA"/>
</dbReference>
<keyword evidence="3" id="KW-0808">Transferase</keyword>
<accession>A0ABQ1UJ45</accession>
<keyword evidence="1" id="KW-0472">Membrane</keyword>
<dbReference type="Proteomes" id="UP000632273">
    <property type="component" value="Unassembled WGS sequence"/>
</dbReference>
<feature type="domain" description="Acyltransferase 3" evidence="2">
    <location>
        <begin position="23"/>
        <end position="354"/>
    </location>
</feature>
<feature type="transmembrane region" description="Helical" evidence="1">
    <location>
        <begin position="100"/>
        <end position="117"/>
    </location>
</feature>
<feature type="transmembrane region" description="Helical" evidence="1">
    <location>
        <begin position="61"/>
        <end position="80"/>
    </location>
</feature>
<keyword evidence="4" id="KW-1185">Reference proteome</keyword>
<protein>
    <submittedName>
        <fullName evidence="3">Acyltransferase</fullName>
    </submittedName>
</protein>
<organism evidence="3 4">
    <name type="scientific">Hymenobacter cavernae</name>
    <dbReference type="NCBI Taxonomy" id="2044852"/>
    <lineage>
        <taxon>Bacteria</taxon>
        <taxon>Pseudomonadati</taxon>
        <taxon>Bacteroidota</taxon>
        <taxon>Cytophagia</taxon>
        <taxon>Cytophagales</taxon>
        <taxon>Hymenobacteraceae</taxon>
        <taxon>Hymenobacter</taxon>
    </lineage>
</organism>
<proteinExistence type="predicted"/>
<feature type="transmembrane region" description="Helical" evidence="1">
    <location>
        <begin position="340"/>
        <end position="358"/>
    </location>
</feature>
<reference evidence="4" key="1">
    <citation type="journal article" date="2019" name="Int. J. Syst. Evol. Microbiol.">
        <title>The Global Catalogue of Microorganisms (GCM) 10K type strain sequencing project: providing services to taxonomists for standard genome sequencing and annotation.</title>
        <authorList>
            <consortium name="The Broad Institute Genomics Platform"/>
            <consortium name="The Broad Institute Genome Sequencing Center for Infectious Disease"/>
            <person name="Wu L."/>
            <person name="Ma J."/>
        </authorList>
    </citation>
    <scope>NUCLEOTIDE SEQUENCE [LARGE SCALE GENOMIC DNA]</scope>
    <source>
        <strain evidence="4">CGMCC 1.15197</strain>
    </source>
</reference>
<dbReference type="PANTHER" id="PTHR23028:SF53">
    <property type="entry name" value="ACYL_TRANSF_3 DOMAIN-CONTAINING PROTEIN"/>
    <property type="match status" value="1"/>
</dbReference>
<dbReference type="GO" id="GO:0016746">
    <property type="term" value="F:acyltransferase activity"/>
    <property type="evidence" value="ECO:0007669"/>
    <property type="project" value="UniProtKB-KW"/>
</dbReference>
<feature type="transmembrane region" description="Helical" evidence="1">
    <location>
        <begin position="20"/>
        <end position="40"/>
    </location>
</feature>
<feature type="transmembrane region" description="Helical" evidence="1">
    <location>
        <begin position="150"/>
        <end position="169"/>
    </location>
</feature>